<dbReference type="GO" id="GO:0008250">
    <property type="term" value="C:oligosaccharyltransferase complex"/>
    <property type="evidence" value="ECO:0007669"/>
    <property type="project" value="TreeGrafter"/>
</dbReference>
<sequence length="597" mass="67860">MKTSSVAILVLLSVLCSGENGRRSSSLTLEEKVSNLQEWISRRPVIHLNHEKFRQYVRMSPRNYSVVLMLTALSAKQNCYHCLYVVVDLMAKDEFEIVANSYRYAYLHAKELYFTLADFDEAPEVFRALSIRSVPVIIHFPPQGSRKTPNTMDISRMGFGAEVIAKWILDRTEISIRVLRPPNYSGPAALLLLLILIGGLMYVKRNNLDFLRNTTAWGILALCIIFAFLSGQMWNHIRGPPFIHRNERTGRLNYFSSSSQMQFIVETYVVMLICKYRHGCFSLTCFLDAAITVGFIMMNEAVDMKGDPMRKRGTDVVAIIGLLLVAFFFSFLLSLFRSKYHGYPYSEEDSFKKCMCIPVYWNGRSFYTSAQIVFNESLGERLCKNDPDYKAGVGTYVTHGCIYASLAGFVNITKDENGVVRIGFVLCHRHFQRSAGQSKDEQPERLHSIPWSCGDLQGGRVVVSRRRYVVMFDVTVVTSRFIKCDILCVERSILPHTFSGLLRCSYIFVSSSLWDYFRQLSANDVQSFLLTTAENPLGVVFGYCKEGHKMTPTSGTALHCKRCACSFKRKLAMIPQNESNDTKTIDQDSKPPSMTLN</sequence>
<evidence type="ECO:0000256" key="4">
    <source>
        <dbReference type="ARBA" id="ARBA00009561"/>
    </source>
</evidence>
<dbReference type="SUPFAM" id="SSF110324">
    <property type="entry name" value="Ribosomal L27 protein-like"/>
    <property type="match status" value="1"/>
</dbReference>
<dbReference type="WBParaSite" id="SBAD_0000442501-mRNA-1">
    <property type="protein sequence ID" value="SBAD_0000442501-mRNA-1"/>
    <property type="gene ID" value="SBAD_0000442501"/>
</dbReference>
<organism evidence="19">
    <name type="scientific">Soboliphyme baturini</name>
    <dbReference type="NCBI Taxonomy" id="241478"/>
    <lineage>
        <taxon>Eukaryota</taxon>
        <taxon>Metazoa</taxon>
        <taxon>Ecdysozoa</taxon>
        <taxon>Nematoda</taxon>
        <taxon>Enoplea</taxon>
        <taxon>Dorylaimia</taxon>
        <taxon>Dioctophymatida</taxon>
        <taxon>Dioctophymatoidea</taxon>
        <taxon>Soboliphymatidae</taxon>
        <taxon>Soboliphyme</taxon>
    </lineage>
</organism>
<keyword evidence="7 17" id="KW-0732">Signal</keyword>
<feature type="transmembrane region" description="Helical" evidence="16">
    <location>
        <begin position="317"/>
        <end position="336"/>
    </location>
</feature>
<proteinExistence type="inferred from homology"/>
<dbReference type="GO" id="GO:0005634">
    <property type="term" value="C:nucleus"/>
    <property type="evidence" value="ECO:0007669"/>
    <property type="project" value="UniProtKB-SubCell"/>
</dbReference>
<evidence type="ECO:0000256" key="10">
    <source>
        <dbReference type="ARBA" id="ARBA00022842"/>
    </source>
</evidence>
<evidence type="ECO:0000256" key="2">
    <source>
        <dbReference type="ARBA" id="ARBA00004123"/>
    </source>
</evidence>
<accession>A0A183IKU5</accession>
<keyword evidence="9" id="KW-0271">Exosome</keyword>
<feature type="chain" id="PRO_5008150810" evidence="17">
    <location>
        <begin position="19"/>
        <end position="597"/>
    </location>
</feature>
<evidence type="ECO:0000313" key="19">
    <source>
        <dbReference type="WBParaSite" id="SBAD_0000442501-mRNA-1"/>
    </source>
</evidence>
<evidence type="ECO:0000259" key="18">
    <source>
        <dbReference type="Pfam" id="PF14382"/>
    </source>
</evidence>
<dbReference type="GO" id="GO:0000178">
    <property type="term" value="C:exosome (RNase complex)"/>
    <property type="evidence" value="ECO:0007669"/>
    <property type="project" value="UniProtKB-KW"/>
</dbReference>
<feature type="transmembrane region" description="Helical" evidence="16">
    <location>
        <begin position="280"/>
        <end position="297"/>
    </location>
</feature>
<dbReference type="Gene3D" id="2.40.50.100">
    <property type="match status" value="1"/>
</dbReference>
<dbReference type="SUPFAM" id="SSF50249">
    <property type="entry name" value="Nucleic acid-binding proteins"/>
    <property type="match status" value="1"/>
</dbReference>
<evidence type="ECO:0000256" key="17">
    <source>
        <dbReference type="SAM" id="SignalP"/>
    </source>
</evidence>
<feature type="region of interest" description="Disordered" evidence="15">
    <location>
        <begin position="578"/>
        <end position="597"/>
    </location>
</feature>
<dbReference type="GO" id="GO:0018279">
    <property type="term" value="P:protein N-linked glycosylation via asparagine"/>
    <property type="evidence" value="ECO:0007669"/>
    <property type="project" value="TreeGrafter"/>
</dbReference>
<reference evidence="19" key="1">
    <citation type="submission" date="2016-06" db="UniProtKB">
        <authorList>
            <consortium name="WormBaseParasite"/>
        </authorList>
    </citation>
    <scope>IDENTIFICATION</scope>
</reference>
<dbReference type="InterPro" id="IPR021149">
    <property type="entry name" value="OligosaccharylTrfase_OST3/OST6"/>
</dbReference>
<keyword evidence="5" id="KW-0813">Transport</keyword>
<dbReference type="Pfam" id="PF14382">
    <property type="entry name" value="ECR1_N"/>
    <property type="match status" value="1"/>
</dbReference>
<evidence type="ECO:0000256" key="16">
    <source>
        <dbReference type="SAM" id="Phobius"/>
    </source>
</evidence>
<dbReference type="PANTHER" id="PTHR12692:SF0">
    <property type="entry name" value="GH11935P"/>
    <property type="match status" value="1"/>
</dbReference>
<evidence type="ECO:0000256" key="12">
    <source>
        <dbReference type="ARBA" id="ARBA00023136"/>
    </source>
</evidence>
<feature type="domain" description="Exosome complex component N-terminal" evidence="18">
    <location>
        <begin position="379"/>
        <end position="413"/>
    </location>
</feature>
<dbReference type="SUPFAM" id="SSF52833">
    <property type="entry name" value="Thioredoxin-like"/>
    <property type="match status" value="1"/>
</dbReference>
<keyword evidence="8" id="KW-0256">Endoplasmic reticulum</keyword>
<dbReference type="PANTHER" id="PTHR12692">
    <property type="entry name" value="DOLICHYL-DIPHOSPHOOLIGOSACCHARIDE--PROTEIN GLYCOSYLTRANSFERASE-RELATED"/>
    <property type="match status" value="1"/>
</dbReference>
<comment type="pathway">
    <text evidence="14">Protein modification.</text>
</comment>
<evidence type="ECO:0000256" key="7">
    <source>
        <dbReference type="ARBA" id="ARBA00022729"/>
    </source>
</evidence>
<comment type="similarity">
    <text evidence="4">Belongs to the OST3/OST6 family.</text>
</comment>
<name>A0A183IKU5_9BILA</name>
<comment type="subcellular location">
    <subcellularLocation>
        <location evidence="3">Endoplasmic reticulum membrane</location>
        <topology evidence="3">Multi-pass membrane protein</topology>
    </subcellularLocation>
    <subcellularLocation>
        <location evidence="2">Nucleus</location>
    </subcellularLocation>
</comment>
<keyword evidence="6 16" id="KW-0812">Transmembrane</keyword>
<evidence type="ECO:0000256" key="15">
    <source>
        <dbReference type="SAM" id="MobiDB-lite"/>
    </source>
</evidence>
<keyword evidence="10" id="KW-0460">Magnesium</keyword>
<dbReference type="Pfam" id="PF04756">
    <property type="entry name" value="OST3_OST6"/>
    <property type="match status" value="1"/>
</dbReference>
<evidence type="ECO:0000256" key="14">
    <source>
        <dbReference type="ARBA" id="ARBA00043952"/>
    </source>
</evidence>
<dbReference type="FunFam" id="3.40.30.10:FF:000009">
    <property type="entry name" value="Tumor suppressor candidate 3"/>
    <property type="match status" value="1"/>
</dbReference>
<feature type="transmembrane region" description="Helical" evidence="16">
    <location>
        <begin position="184"/>
        <end position="203"/>
    </location>
</feature>
<keyword evidence="12 16" id="KW-0472">Membrane</keyword>
<dbReference type="InterPro" id="IPR036249">
    <property type="entry name" value="Thioredoxin-like_sf"/>
</dbReference>
<feature type="compositionally biased region" description="Basic and acidic residues" evidence="15">
    <location>
        <begin position="580"/>
        <end position="589"/>
    </location>
</feature>
<dbReference type="InterPro" id="IPR025721">
    <property type="entry name" value="Exosome_cplx_N_dom"/>
</dbReference>
<dbReference type="Gene3D" id="3.40.30.10">
    <property type="entry name" value="Glutaredoxin"/>
    <property type="match status" value="1"/>
</dbReference>
<protein>
    <submittedName>
        <fullName evidence="19">ECR1_N domain-containing protein</fullName>
    </submittedName>
</protein>
<feature type="transmembrane region" description="Helical" evidence="16">
    <location>
        <begin position="215"/>
        <end position="234"/>
    </location>
</feature>
<dbReference type="InterPro" id="IPR012340">
    <property type="entry name" value="NA-bd_OB-fold"/>
</dbReference>
<evidence type="ECO:0000256" key="9">
    <source>
        <dbReference type="ARBA" id="ARBA00022835"/>
    </source>
</evidence>
<keyword evidence="13" id="KW-1015">Disulfide bond</keyword>
<dbReference type="AlphaFoldDB" id="A0A183IKU5"/>
<dbReference type="GO" id="GO:0015693">
    <property type="term" value="P:magnesium ion transport"/>
    <property type="evidence" value="ECO:0007669"/>
    <property type="project" value="UniProtKB-ARBA"/>
</dbReference>
<evidence type="ECO:0000256" key="6">
    <source>
        <dbReference type="ARBA" id="ARBA00022692"/>
    </source>
</evidence>
<comment type="function">
    <text evidence="1">Subunit of the oligosaccharyl transferase (OST) complex that catalyzes the initial transfer of a defined glycan (Glc(3)Man(9)GlcNAc(2) in eukaryotes) from the lipid carrier dolichol-pyrophosphate to an asparagine residue within an Asn-X-Ser/Thr consensus motif in nascent polypeptide chains, the first step in protein N-glycosylation. N-glycosylation occurs cotranslationally and the complex associates with the Sec61 complex at the channel-forming translocon complex that mediates protein translocation across the endoplasmic reticulum (ER). All subunits are required for a maximal enzyme activity.</text>
</comment>
<evidence type="ECO:0000256" key="5">
    <source>
        <dbReference type="ARBA" id="ARBA00022448"/>
    </source>
</evidence>
<evidence type="ECO:0000256" key="11">
    <source>
        <dbReference type="ARBA" id="ARBA00022989"/>
    </source>
</evidence>
<dbReference type="Gene3D" id="2.40.50.140">
    <property type="entry name" value="Nucleic acid-binding proteins"/>
    <property type="match status" value="1"/>
</dbReference>
<feature type="signal peptide" evidence="17">
    <location>
        <begin position="1"/>
        <end position="18"/>
    </location>
</feature>
<evidence type="ECO:0000256" key="13">
    <source>
        <dbReference type="ARBA" id="ARBA00023157"/>
    </source>
</evidence>
<evidence type="ECO:0000256" key="3">
    <source>
        <dbReference type="ARBA" id="ARBA00004477"/>
    </source>
</evidence>
<evidence type="ECO:0000256" key="1">
    <source>
        <dbReference type="ARBA" id="ARBA00002791"/>
    </source>
</evidence>
<keyword evidence="11 16" id="KW-1133">Transmembrane helix</keyword>
<evidence type="ECO:0000256" key="8">
    <source>
        <dbReference type="ARBA" id="ARBA00022824"/>
    </source>
</evidence>